<sequence length="727" mass="76095">MPSVAGKDCAPDRFRAPWRETAGVEPLEPSDPARIGGYQLTHRLGEGGMGRVYLATTPSGRHVAVKVIRPALVREGDFRVRFAREVDAARRVGGFHTAPVVDADPAGDPAWIATAYIPGPTLHQAVRDGGPIMPPALYALAVGLAEGLKAVHDRGLVHRDLKPGNIILSDDGPRIIDFGIARPLDSESLTTREAVFGTLPYMSPEQTENSHVGPASDMFSLGTVLAYAATGDNPFNGDSMAATVRRLIGPPPDPGDVDPRTREVILGCWNPDPDQRPTPEAVLARFGTIDAGGVGGVEGVGVVGRPPDTARPSEGPGGSEPTTRPPAPTFIEAEPATGAPVPTFAAAEPATHPPAPTLVAAGPATSAPLPHTAADRPTDGPVRPRLKRAWLIAAALAVVTTVITAGVVALRTGGEDDRPGSPAAPPEPAATLTGHEDAVNSVVFSPDGTTLATSDTKFSVRLWDTDTWKETTTLIDDKSLQTMGSPVVAFDPDGSRLATAHESVQLWDSDTWEETSTLADDEWITSVAFSSDGTTLATSDPVGNVRLWDTDAEEETDKLSGPPDYITSLAFSPDGATLATGTAVDTAEVFEDSDGGAIRLWDTDTGDEIDIIAKNDPSFESVVFSPDGSKLAACSSGTVRMWDTGTWAEDTTLPKRVCTFSLAFSPDGAALATGDGDGTVRLWDTDTWKENAVFSAEERVDSVGFSPDGGTVAAGHSDGTVHLWKVG</sequence>
<dbReference type="Gene3D" id="3.30.200.20">
    <property type="entry name" value="Phosphorylase Kinase, domain 1"/>
    <property type="match status" value="1"/>
</dbReference>
<dbReference type="GO" id="GO:0000209">
    <property type="term" value="P:protein polyubiquitination"/>
    <property type="evidence" value="ECO:0007669"/>
    <property type="project" value="TreeGrafter"/>
</dbReference>
<feature type="region of interest" description="Disordered" evidence="8">
    <location>
        <begin position="349"/>
        <end position="381"/>
    </location>
</feature>
<dbReference type="Gene3D" id="2.130.10.10">
    <property type="entry name" value="YVTN repeat-like/Quinoprotein amine dehydrogenase"/>
    <property type="match status" value="3"/>
</dbReference>
<dbReference type="CDD" id="cd00200">
    <property type="entry name" value="WD40"/>
    <property type="match status" value="1"/>
</dbReference>
<dbReference type="SUPFAM" id="SSF56112">
    <property type="entry name" value="Protein kinase-like (PK-like)"/>
    <property type="match status" value="1"/>
</dbReference>
<evidence type="ECO:0000256" key="5">
    <source>
        <dbReference type="ARBA" id="ARBA00022840"/>
    </source>
</evidence>
<evidence type="ECO:0000256" key="7">
    <source>
        <dbReference type="PROSITE-ProRule" id="PRU10141"/>
    </source>
</evidence>
<evidence type="ECO:0000259" key="9">
    <source>
        <dbReference type="PROSITE" id="PS50011"/>
    </source>
</evidence>
<evidence type="ECO:0000313" key="11">
    <source>
        <dbReference type="Proteomes" id="UP000240542"/>
    </source>
</evidence>
<name>A0A2P8DFL7_9ACTN</name>
<dbReference type="GO" id="GO:0005524">
    <property type="term" value="F:ATP binding"/>
    <property type="evidence" value="ECO:0007669"/>
    <property type="project" value="UniProtKB-UniRule"/>
</dbReference>
<dbReference type="Gene3D" id="1.10.510.10">
    <property type="entry name" value="Transferase(Phosphotransferase) domain 1"/>
    <property type="match status" value="1"/>
</dbReference>
<dbReference type="PROSITE" id="PS50294">
    <property type="entry name" value="WD_REPEATS_REGION"/>
    <property type="match status" value="3"/>
</dbReference>
<keyword evidence="1 6" id="KW-0853">WD repeat</keyword>
<dbReference type="SMART" id="SM00320">
    <property type="entry name" value="WD40"/>
    <property type="match status" value="7"/>
</dbReference>
<dbReference type="SUPFAM" id="SSF50978">
    <property type="entry name" value="WD40 repeat-like"/>
    <property type="match status" value="1"/>
</dbReference>
<dbReference type="GO" id="GO:0004672">
    <property type="term" value="F:protein kinase activity"/>
    <property type="evidence" value="ECO:0007669"/>
    <property type="project" value="InterPro"/>
</dbReference>
<dbReference type="Proteomes" id="UP000240542">
    <property type="component" value="Unassembled WGS sequence"/>
</dbReference>
<feature type="repeat" description="WD" evidence="6">
    <location>
        <begin position="661"/>
        <end position="693"/>
    </location>
</feature>
<dbReference type="PROSITE" id="PS00678">
    <property type="entry name" value="WD_REPEATS_1"/>
    <property type="match status" value="1"/>
</dbReference>
<evidence type="ECO:0000256" key="3">
    <source>
        <dbReference type="ARBA" id="ARBA00022741"/>
    </source>
</evidence>
<dbReference type="InterPro" id="IPR036322">
    <property type="entry name" value="WD40_repeat_dom_sf"/>
</dbReference>
<evidence type="ECO:0000256" key="1">
    <source>
        <dbReference type="ARBA" id="ARBA00022574"/>
    </source>
</evidence>
<evidence type="ECO:0000256" key="4">
    <source>
        <dbReference type="ARBA" id="ARBA00022786"/>
    </source>
</evidence>
<dbReference type="InterPro" id="IPR008271">
    <property type="entry name" value="Ser/Thr_kinase_AS"/>
</dbReference>
<keyword evidence="3 7" id="KW-0547">Nucleotide-binding</keyword>
<reference evidence="10 11" key="1">
    <citation type="submission" date="2018-03" db="EMBL/GenBank/DDBJ databases">
        <title>Genomic Encyclopedia of Archaeal and Bacterial Type Strains, Phase II (KMG-II): from individual species to whole genera.</title>
        <authorList>
            <person name="Goeker M."/>
        </authorList>
    </citation>
    <scope>NUCLEOTIDE SEQUENCE [LARGE SCALE GENOMIC DNA]</scope>
    <source>
        <strain evidence="10 11">DSM 45312</strain>
    </source>
</reference>
<dbReference type="InterPro" id="IPR019775">
    <property type="entry name" value="WD40_repeat_CS"/>
</dbReference>
<dbReference type="PROSITE" id="PS00108">
    <property type="entry name" value="PROTEIN_KINASE_ST"/>
    <property type="match status" value="1"/>
</dbReference>
<evidence type="ECO:0000256" key="6">
    <source>
        <dbReference type="PROSITE-ProRule" id="PRU00221"/>
    </source>
</evidence>
<dbReference type="InterPro" id="IPR015943">
    <property type="entry name" value="WD40/YVTN_repeat-like_dom_sf"/>
</dbReference>
<dbReference type="EMBL" id="PYGA01000013">
    <property type="protein sequence ID" value="PSK96006.1"/>
    <property type="molecule type" value="Genomic_DNA"/>
</dbReference>
<dbReference type="InterPro" id="IPR000719">
    <property type="entry name" value="Prot_kinase_dom"/>
</dbReference>
<feature type="repeat" description="WD" evidence="6">
    <location>
        <begin position="693"/>
        <end position="727"/>
    </location>
</feature>
<feature type="region of interest" description="Disordered" evidence="8">
    <location>
        <begin position="413"/>
        <end position="437"/>
    </location>
</feature>
<dbReference type="CDD" id="cd14014">
    <property type="entry name" value="STKc_PknB_like"/>
    <property type="match status" value="1"/>
</dbReference>
<evidence type="ECO:0000256" key="2">
    <source>
        <dbReference type="ARBA" id="ARBA00022737"/>
    </source>
</evidence>
<dbReference type="PANTHER" id="PTHR15622">
    <property type="entry name" value="WD40 REPEAT PROTEIN"/>
    <property type="match status" value="1"/>
</dbReference>
<keyword evidence="5 7" id="KW-0067">ATP-binding</keyword>
<feature type="repeat" description="WD" evidence="6">
    <location>
        <begin position="432"/>
        <end position="473"/>
    </location>
</feature>
<evidence type="ECO:0000313" key="10">
    <source>
        <dbReference type="EMBL" id="PSK96006.1"/>
    </source>
</evidence>
<dbReference type="PROSITE" id="PS50082">
    <property type="entry name" value="WD_REPEATS_2"/>
    <property type="match status" value="4"/>
</dbReference>
<keyword evidence="2" id="KW-0677">Repeat</keyword>
<proteinExistence type="predicted"/>
<gene>
    <name evidence="10" type="ORF">CLV63_113169</name>
</gene>
<keyword evidence="4" id="KW-0833">Ubl conjugation pathway</keyword>
<keyword evidence="11" id="KW-1185">Reference proteome</keyword>
<dbReference type="PROSITE" id="PS50011">
    <property type="entry name" value="PROTEIN_KINASE_DOM"/>
    <property type="match status" value="1"/>
</dbReference>
<dbReference type="Pfam" id="PF00069">
    <property type="entry name" value="Pkinase"/>
    <property type="match status" value="1"/>
</dbReference>
<dbReference type="InterPro" id="IPR051983">
    <property type="entry name" value="WSB_SOCS-box_domain"/>
</dbReference>
<dbReference type="InterPro" id="IPR011009">
    <property type="entry name" value="Kinase-like_dom_sf"/>
</dbReference>
<dbReference type="InterPro" id="IPR017441">
    <property type="entry name" value="Protein_kinase_ATP_BS"/>
</dbReference>
<feature type="region of interest" description="Disordered" evidence="8">
    <location>
        <begin position="298"/>
        <end position="335"/>
    </location>
</feature>
<dbReference type="Pfam" id="PF00400">
    <property type="entry name" value="WD40"/>
    <property type="match status" value="6"/>
</dbReference>
<evidence type="ECO:0000256" key="8">
    <source>
        <dbReference type="SAM" id="MobiDB-lite"/>
    </source>
</evidence>
<feature type="binding site" evidence="7">
    <location>
        <position position="66"/>
    </location>
    <ligand>
        <name>ATP</name>
        <dbReference type="ChEBI" id="CHEBI:30616"/>
    </ligand>
</feature>
<dbReference type="PANTHER" id="PTHR15622:SF2">
    <property type="entry name" value="U4_U6 SMALL NUCLEAR RIBONUCLEOPROTEIN PRP4"/>
    <property type="match status" value="1"/>
</dbReference>
<accession>A0A2P8DFL7</accession>
<feature type="repeat" description="WD" evidence="6">
    <location>
        <begin position="517"/>
        <end position="558"/>
    </location>
</feature>
<organism evidence="10 11">
    <name type="scientific">Murinocardiopsis flavida</name>
    <dbReference type="NCBI Taxonomy" id="645275"/>
    <lineage>
        <taxon>Bacteria</taxon>
        <taxon>Bacillati</taxon>
        <taxon>Actinomycetota</taxon>
        <taxon>Actinomycetes</taxon>
        <taxon>Streptosporangiales</taxon>
        <taxon>Nocardiopsidaceae</taxon>
        <taxon>Murinocardiopsis</taxon>
    </lineage>
</organism>
<dbReference type="AlphaFoldDB" id="A0A2P8DFL7"/>
<dbReference type="SMART" id="SM00220">
    <property type="entry name" value="S_TKc"/>
    <property type="match status" value="1"/>
</dbReference>
<dbReference type="OrthoDB" id="951193at2"/>
<feature type="domain" description="Protein kinase" evidence="9">
    <location>
        <begin position="38"/>
        <end position="289"/>
    </location>
</feature>
<protein>
    <submittedName>
        <fullName evidence="10">WD domain G-beta repeat uncharacterized protein</fullName>
    </submittedName>
</protein>
<dbReference type="InterPro" id="IPR001680">
    <property type="entry name" value="WD40_rpt"/>
</dbReference>
<dbReference type="PROSITE" id="PS00107">
    <property type="entry name" value="PROTEIN_KINASE_ATP"/>
    <property type="match status" value="1"/>
</dbReference>
<comment type="caution">
    <text evidence="10">The sequence shown here is derived from an EMBL/GenBank/DDBJ whole genome shotgun (WGS) entry which is preliminary data.</text>
</comment>